<organism evidence="1">
    <name type="scientific">marine sediment metagenome</name>
    <dbReference type="NCBI Taxonomy" id="412755"/>
    <lineage>
        <taxon>unclassified sequences</taxon>
        <taxon>metagenomes</taxon>
        <taxon>ecological metagenomes</taxon>
    </lineage>
</organism>
<evidence type="ECO:0000313" key="1">
    <source>
        <dbReference type="EMBL" id="KKL61053.1"/>
    </source>
</evidence>
<dbReference type="EMBL" id="LAZR01028938">
    <property type="protein sequence ID" value="KKL61053.1"/>
    <property type="molecule type" value="Genomic_DNA"/>
</dbReference>
<dbReference type="AlphaFoldDB" id="A0A0F9DH75"/>
<sequence>MPVTNIRSHWSSGDLIFHEKASGAPSATYNVFKIADDAIKVGDTANDIDFQYYATGSLSFIIDAGNSTAISSGLDWTITGDLAVTGAMTLTGDVSLEGDLTLTTEDISVTQGKYIYLDGQDGGEYLVSDVANYT</sequence>
<reference evidence="1" key="1">
    <citation type="journal article" date="2015" name="Nature">
        <title>Complex archaea that bridge the gap between prokaryotes and eukaryotes.</title>
        <authorList>
            <person name="Spang A."/>
            <person name="Saw J.H."/>
            <person name="Jorgensen S.L."/>
            <person name="Zaremba-Niedzwiedzka K."/>
            <person name="Martijn J."/>
            <person name="Lind A.E."/>
            <person name="van Eijk R."/>
            <person name="Schleper C."/>
            <person name="Guy L."/>
            <person name="Ettema T.J."/>
        </authorList>
    </citation>
    <scope>NUCLEOTIDE SEQUENCE</scope>
</reference>
<accession>A0A0F9DH75</accession>
<feature type="non-terminal residue" evidence="1">
    <location>
        <position position="134"/>
    </location>
</feature>
<comment type="caution">
    <text evidence="1">The sequence shown here is derived from an EMBL/GenBank/DDBJ whole genome shotgun (WGS) entry which is preliminary data.</text>
</comment>
<name>A0A0F9DH75_9ZZZZ</name>
<proteinExistence type="predicted"/>
<protein>
    <submittedName>
        <fullName evidence="1">Uncharacterized protein</fullName>
    </submittedName>
</protein>
<gene>
    <name evidence="1" type="ORF">LCGC14_2199190</name>
</gene>